<dbReference type="Proteomes" id="UP001474421">
    <property type="component" value="Unassembled WGS sequence"/>
</dbReference>
<dbReference type="SUPFAM" id="SSF49503">
    <property type="entry name" value="Cupredoxins"/>
    <property type="match status" value="1"/>
</dbReference>
<organism evidence="1 2">
    <name type="scientific">Crotalus adamanteus</name>
    <name type="common">Eastern diamondback rattlesnake</name>
    <dbReference type="NCBI Taxonomy" id="8729"/>
    <lineage>
        <taxon>Eukaryota</taxon>
        <taxon>Metazoa</taxon>
        <taxon>Chordata</taxon>
        <taxon>Craniata</taxon>
        <taxon>Vertebrata</taxon>
        <taxon>Euteleostomi</taxon>
        <taxon>Lepidosauria</taxon>
        <taxon>Squamata</taxon>
        <taxon>Bifurcata</taxon>
        <taxon>Unidentata</taxon>
        <taxon>Episquamata</taxon>
        <taxon>Toxicofera</taxon>
        <taxon>Serpentes</taxon>
        <taxon>Colubroidea</taxon>
        <taxon>Viperidae</taxon>
        <taxon>Crotalinae</taxon>
        <taxon>Crotalus</taxon>
    </lineage>
</organism>
<sequence>MQPDQTGTFQVACKTFDHFTGGMKQWYNVKSCGKGSSDDRHYGTVRTYYVAAEEVEWDYAPDKTWAEKKMEGMSKKER</sequence>
<protein>
    <submittedName>
        <fullName evidence="1">Hephaestin-like 1</fullName>
    </submittedName>
</protein>
<dbReference type="Gene3D" id="2.60.40.420">
    <property type="entry name" value="Cupredoxins - blue copper proteins"/>
    <property type="match status" value="2"/>
</dbReference>
<dbReference type="AlphaFoldDB" id="A0AAW1BKJ9"/>
<dbReference type="EMBL" id="JAOTOJ010000004">
    <property type="protein sequence ID" value="KAK9402503.1"/>
    <property type="molecule type" value="Genomic_DNA"/>
</dbReference>
<keyword evidence="2" id="KW-1185">Reference proteome</keyword>
<proteinExistence type="predicted"/>
<name>A0AAW1BKJ9_CROAD</name>
<evidence type="ECO:0000313" key="1">
    <source>
        <dbReference type="EMBL" id="KAK9402503.1"/>
    </source>
</evidence>
<gene>
    <name evidence="1" type="ORF">NXF25_010859</name>
</gene>
<evidence type="ECO:0000313" key="2">
    <source>
        <dbReference type="Proteomes" id="UP001474421"/>
    </source>
</evidence>
<reference evidence="1 2" key="1">
    <citation type="journal article" date="2024" name="Proc. Natl. Acad. Sci. U.S.A.">
        <title>The genetic regulatory architecture and epigenomic basis for age-related changes in rattlesnake venom.</title>
        <authorList>
            <person name="Hogan M.P."/>
            <person name="Holding M.L."/>
            <person name="Nystrom G.S."/>
            <person name="Colston T.J."/>
            <person name="Bartlett D.A."/>
            <person name="Mason A.J."/>
            <person name="Ellsworth S.A."/>
            <person name="Rautsaw R.M."/>
            <person name="Lawrence K.C."/>
            <person name="Strickland J.L."/>
            <person name="He B."/>
            <person name="Fraser P."/>
            <person name="Margres M.J."/>
            <person name="Gilbert D.M."/>
            <person name="Gibbs H.L."/>
            <person name="Parkinson C.L."/>
            <person name="Rokyta D.R."/>
        </authorList>
    </citation>
    <scope>NUCLEOTIDE SEQUENCE [LARGE SCALE GENOMIC DNA]</scope>
    <source>
        <strain evidence="1">DRR0105</strain>
    </source>
</reference>
<comment type="caution">
    <text evidence="1">The sequence shown here is derived from an EMBL/GenBank/DDBJ whole genome shotgun (WGS) entry which is preliminary data.</text>
</comment>
<dbReference type="InterPro" id="IPR008972">
    <property type="entry name" value="Cupredoxin"/>
</dbReference>
<accession>A0AAW1BKJ9</accession>